<gene>
    <name evidence="5" type="primary">LOC101263193</name>
</gene>
<dbReference type="PaxDb" id="4081-Solyc12g049400.1.1"/>
<proteinExistence type="inferred from homology"/>
<reference evidence="5" key="1">
    <citation type="journal article" date="2012" name="Nature">
        <title>The tomato genome sequence provides insights into fleshy fruit evolution.</title>
        <authorList>
            <consortium name="Tomato Genome Consortium"/>
        </authorList>
    </citation>
    <scope>NUCLEOTIDE SEQUENCE [LARGE SCALE GENOMIC DNA]</scope>
    <source>
        <strain evidence="5">cv. Heinz 1706</strain>
    </source>
</reference>
<dbReference type="OrthoDB" id="1937734at2759"/>
<comment type="domain">
    <text evidence="2">The jas domain is required for interaction with COI1.</text>
</comment>
<dbReference type="GO" id="GO:2000022">
    <property type="term" value="P:regulation of jasmonic acid mediated signaling pathway"/>
    <property type="evidence" value="ECO:0000318"/>
    <property type="project" value="GO_Central"/>
</dbReference>
<dbReference type="STRING" id="4081.A0A3Q7JB95"/>
<comment type="similarity">
    <text evidence="1 2">Belongs to the TIFY/JAZ family.</text>
</comment>
<dbReference type="PROSITE" id="PS51320">
    <property type="entry name" value="TIFY"/>
    <property type="match status" value="1"/>
</dbReference>
<dbReference type="GO" id="GO:0009611">
    <property type="term" value="P:response to wounding"/>
    <property type="evidence" value="ECO:0000318"/>
    <property type="project" value="GO_Central"/>
</dbReference>
<keyword evidence="6" id="KW-1185">Reference proteome</keyword>
<accession>A0A3Q7JB95</accession>
<dbReference type="GO" id="GO:0005634">
    <property type="term" value="C:nucleus"/>
    <property type="evidence" value="ECO:0000318"/>
    <property type="project" value="GO_Central"/>
</dbReference>
<dbReference type="Pfam" id="PF09425">
    <property type="entry name" value="Jas_motif"/>
    <property type="match status" value="1"/>
</dbReference>
<comment type="subcellular location">
    <subcellularLocation>
        <location evidence="2">Nucleus</location>
    </subcellularLocation>
</comment>
<dbReference type="AlphaFoldDB" id="A0A3Q7JB95"/>
<organism evidence="5">
    <name type="scientific">Solanum lycopersicum</name>
    <name type="common">Tomato</name>
    <name type="synonym">Lycopersicon esculentum</name>
    <dbReference type="NCBI Taxonomy" id="4081"/>
    <lineage>
        <taxon>Eukaryota</taxon>
        <taxon>Viridiplantae</taxon>
        <taxon>Streptophyta</taxon>
        <taxon>Embryophyta</taxon>
        <taxon>Tracheophyta</taxon>
        <taxon>Spermatophyta</taxon>
        <taxon>Magnoliopsida</taxon>
        <taxon>eudicotyledons</taxon>
        <taxon>Gunneridae</taxon>
        <taxon>Pentapetalae</taxon>
        <taxon>asterids</taxon>
        <taxon>lamiids</taxon>
        <taxon>Solanales</taxon>
        <taxon>Solanaceae</taxon>
        <taxon>Solanoideae</taxon>
        <taxon>Solaneae</taxon>
        <taxon>Solanum</taxon>
        <taxon>Solanum subgen. Lycopersicon</taxon>
    </lineage>
</organism>
<dbReference type="SMR" id="A0A3Q7JB95"/>
<dbReference type="GO" id="GO:0031347">
    <property type="term" value="P:regulation of defense response"/>
    <property type="evidence" value="ECO:0000318"/>
    <property type="project" value="GO_Central"/>
</dbReference>
<dbReference type="GeneID" id="101263193"/>
<dbReference type="PANTHER" id="PTHR33077">
    <property type="entry name" value="PROTEIN TIFY 4A-RELATED-RELATED"/>
    <property type="match status" value="1"/>
</dbReference>
<dbReference type="Proteomes" id="UP000004994">
    <property type="component" value="Chromosome 12"/>
</dbReference>
<keyword evidence="2" id="KW-0539">Nucleus</keyword>
<sequence length="200" mass="22359">MSNRQLCSLDSEKSHLMNTCNLLTQFFNGKANINDLNLTISNNGEAKASATKDLLTNMEELSTKTTEQDQKLIDHVPKSAINKASGSKEIPHKEQKLAQLSIFYGGKVVVFDDFPAEKARAVMLLASKGISNNSCAIFQTPTTTQTNGSNNFDLPIARRSSLYRFLEKRKDRDTARAPYQMHNPLQSSSRTRGDHFDLNF</sequence>
<protein>
    <recommendedName>
        <fullName evidence="2">Protein TIFY</fullName>
    </recommendedName>
    <alternativeName>
        <fullName evidence="2">Jasmonate ZIM domain-containing protein</fullName>
    </alternativeName>
</protein>
<feature type="compositionally biased region" description="Basic and acidic residues" evidence="3">
    <location>
        <begin position="191"/>
        <end position="200"/>
    </location>
</feature>
<dbReference type="InterPro" id="IPR010399">
    <property type="entry name" value="Tify_dom"/>
</dbReference>
<dbReference type="InterPro" id="IPR040390">
    <property type="entry name" value="TIFY/JAZ"/>
</dbReference>
<dbReference type="OMA" id="ARAPYQM"/>
<evidence type="ECO:0000259" key="4">
    <source>
        <dbReference type="PROSITE" id="PS51320"/>
    </source>
</evidence>
<dbReference type="PANTHER" id="PTHR33077:SF100">
    <property type="entry name" value="PROTEIN TIFY"/>
    <property type="match status" value="1"/>
</dbReference>
<evidence type="ECO:0000256" key="1">
    <source>
        <dbReference type="ARBA" id="ARBA00008614"/>
    </source>
</evidence>
<evidence type="ECO:0000256" key="2">
    <source>
        <dbReference type="RuleBase" id="RU369065"/>
    </source>
</evidence>
<evidence type="ECO:0000313" key="5">
    <source>
        <dbReference type="EnsemblPlants" id="Solyc12g049400.2.1"/>
    </source>
</evidence>
<dbReference type="KEGG" id="sly:101263193"/>
<name>A0A3Q7JB95_SOLLC</name>
<comment type="function">
    <text evidence="2">Repressor of jasmonate responses.</text>
</comment>
<keyword evidence="2" id="KW-1184">Jasmonic acid signaling pathway</keyword>
<dbReference type="SMART" id="SM00979">
    <property type="entry name" value="TIFY"/>
    <property type="match status" value="1"/>
</dbReference>
<reference evidence="5" key="2">
    <citation type="submission" date="2019-01" db="UniProtKB">
        <authorList>
            <consortium name="EnsemblPlants"/>
        </authorList>
    </citation>
    <scope>IDENTIFICATION</scope>
    <source>
        <strain evidence="5">cv. Heinz 1706</strain>
    </source>
</reference>
<evidence type="ECO:0000313" key="6">
    <source>
        <dbReference type="Proteomes" id="UP000004994"/>
    </source>
</evidence>
<feature type="domain" description="Tify" evidence="4">
    <location>
        <begin position="93"/>
        <end position="128"/>
    </location>
</feature>
<feature type="region of interest" description="Disordered" evidence="3">
    <location>
        <begin position="173"/>
        <end position="200"/>
    </location>
</feature>
<evidence type="ECO:0000256" key="3">
    <source>
        <dbReference type="SAM" id="MobiDB-lite"/>
    </source>
</evidence>
<dbReference type="Gramene" id="Solyc12g049400.2.1">
    <property type="protein sequence ID" value="Solyc12g049400.2.1"/>
    <property type="gene ID" value="Solyc12g049400.2"/>
</dbReference>
<dbReference type="InterPro" id="IPR018467">
    <property type="entry name" value="CCT_CS"/>
</dbReference>
<dbReference type="EnsemblPlants" id="Solyc12g049400.2.1">
    <property type="protein sequence ID" value="Solyc12g049400.2.1"/>
    <property type="gene ID" value="Solyc12g049400.2"/>
</dbReference>
<dbReference type="Pfam" id="PF06200">
    <property type="entry name" value="tify"/>
    <property type="match status" value="1"/>
</dbReference>
<dbReference type="InParanoid" id="A0A3Q7JB95"/>
<dbReference type="RefSeq" id="XP_004252407.1">
    <property type="nucleotide sequence ID" value="XM_004252359.5"/>
</dbReference>